<reference evidence="2" key="1">
    <citation type="journal article" date="2019" name="Int. J. Syst. Evol. Microbiol.">
        <title>The Global Catalogue of Microorganisms (GCM) 10K type strain sequencing project: providing services to taxonomists for standard genome sequencing and annotation.</title>
        <authorList>
            <consortium name="The Broad Institute Genomics Platform"/>
            <consortium name="The Broad Institute Genome Sequencing Center for Infectious Disease"/>
            <person name="Wu L."/>
            <person name="Ma J."/>
        </authorList>
    </citation>
    <scope>NUCLEOTIDE SEQUENCE [LARGE SCALE GENOMIC DNA]</scope>
    <source>
        <strain evidence="2">CECT 7398</strain>
    </source>
</reference>
<protein>
    <submittedName>
        <fullName evidence="1">Uncharacterized protein</fullName>
    </submittedName>
</protein>
<dbReference type="RefSeq" id="WP_076589365.1">
    <property type="nucleotide sequence ID" value="NZ_JABEYA020000001.1"/>
</dbReference>
<proteinExistence type="predicted"/>
<dbReference type="EMBL" id="JAUFQC010000001">
    <property type="protein sequence ID" value="MDN3610189.1"/>
    <property type="molecule type" value="Genomic_DNA"/>
</dbReference>
<accession>A0ABT8BUS2</accession>
<keyword evidence="2" id="KW-1185">Reference proteome</keyword>
<evidence type="ECO:0000313" key="1">
    <source>
        <dbReference type="EMBL" id="MDN3610189.1"/>
    </source>
</evidence>
<name>A0ABT8BUS2_9VIBR</name>
<organism evidence="1 2">
    <name type="scientific">Vibrio ostreicida</name>
    <dbReference type="NCBI Taxonomy" id="526588"/>
    <lineage>
        <taxon>Bacteria</taxon>
        <taxon>Pseudomonadati</taxon>
        <taxon>Pseudomonadota</taxon>
        <taxon>Gammaproteobacteria</taxon>
        <taxon>Vibrionales</taxon>
        <taxon>Vibrionaceae</taxon>
        <taxon>Vibrio</taxon>
    </lineage>
</organism>
<dbReference type="Proteomes" id="UP001238540">
    <property type="component" value="Unassembled WGS sequence"/>
</dbReference>
<comment type="caution">
    <text evidence="1">The sequence shown here is derived from an EMBL/GenBank/DDBJ whole genome shotgun (WGS) entry which is preliminary data.</text>
</comment>
<sequence>MLWDTLERVNRLRQEALRDPEFIRSAKAHKRALEFQDSTEVGHAKCSAKSKKEKALSDIFQKSEFGFNPAGTHH</sequence>
<gene>
    <name evidence="1" type="ORF">QWZ16_10795</name>
</gene>
<evidence type="ECO:0000313" key="2">
    <source>
        <dbReference type="Proteomes" id="UP001238540"/>
    </source>
</evidence>